<feature type="compositionally biased region" description="Basic and acidic residues" evidence="1">
    <location>
        <begin position="131"/>
        <end position="141"/>
    </location>
</feature>
<organism evidence="2 3">
    <name type="scientific">Lentinus tigrinus ALCF2SS1-6</name>
    <dbReference type="NCBI Taxonomy" id="1328759"/>
    <lineage>
        <taxon>Eukaryota</taxon>
        <taxon>Fungi</taxon>
        <taxon>Dikarya</taxon>
        <taxon>Basidiomycota</taxon>
        <taxon>Agaricomycotina</taxon>
        <taxon>Agaricomycetes</taxon>
        <taxon>Polyporales</taxon>
        <taxon>Polyporaceae</taxon>
        <taxon>Lentinus</taxon>
    </lineage>
</organism>
<dbReference type="EMBL" id="ML122262">
    <property type="protein sequence ID" value="RPD61512.1"/>
    <property type="molecule type" value="Genomic_DNA"/>
</dbReference>
<feature type="compositionally biased region" description="Polar residues" evidence="1">
    <location>
        <begin position="102"/>
        <end position="111"/>
    </location>
</feature>
<feature type="compositionally biased region" description="Polar residues" evidence="1">
    <location>
        <begin position="43"/>
        <end position="53"/>
    </location>
</feature>
<feature type="compositionally biased region" description="Acidic residues" evidence="1">
    <location>
        <begin position="83"/>
        <end position="97"/>
    </location>
</feature>
<gene>
    <name evidence="2" type="ORF">L227DRAFT_562973</name>
</gene>
<accession>A0A5C2SCK6</accession>
<reference evidence="2" key="1">
    <citation type="journal article" date="2018" name="Genome Biol. Evol.">
        <title>Genomics and development of Lentinus tigrinus, a white-rot wood-decaying mushroom with dimorphic fruiting bodies.</title>
        <authorList>
            <person name="Wu B."/>
            <person name="Xu Z."/>
            <person name="Knudson A."/>
            <person name="Carlson A."/>
            <person name="Chen N."/>
            <person name="Kovaka S."/>
            <person name="LaButti K."/>
            <person name="Lipzen A."/>
            <person name="Pennachio C."/>
            <person name="Riley R."/>
            <person name="Schakwitz W."/>
            <person name="Umezawa K."/>
            <person name="Ohm R.A."/>
            <person name="Grigoriev I.V."/>
            <person name="Nagy L.G."/>
            <person name="Gibbons J."/>
            <person name="Hibbett D."/>
        </authorList>
    </citation>
    <scope>NUCLEOTIDE SEQUENCE [LARGE SCALE GENOMIC DNA]</scope>
    <source>
        <strain evidence="2">ALCF2SS1-6</strain>
    </source>
</reference>
<feature type="region of interest" description="Disordered" evidence="1">
    <location>
        <begin position="24"/>
        <end position="144"/>
    </location>
</feature>
<name>A0A5C2SCK6_9APHY</name>
<proteinExistence type="predicted"/>
<sequence>MPSLSTCCGILQPARGVTYIYSSEDKASPTQDTTLRRIEDSIQVATNHGTSSSSRKRPREEIDVGSRALASADSSKRRFAVRDDDDENRENISSEELESNRDSSVVPTSKGKTARPDISSNAVLSHRKTSKGKERADERKASAFTASSSASPSVVIGPGFSLHNIRAHLMGACHADVADTVGRFLKEVGLKDDLADALMHVGINDDARIRALGQLPDALLDKVDESLAQEGLDLSQPVSSCLKPEYYSEWVTSIPQEDCGHECIHTNVIDNK</sequence>
<evidence type="ECO:0000313" key="3">
    <source>
        <dbReference type="Proteomes" id="UP000313359"/>
    </source>
</evidence>
<evidence type="ECO:0000313" key="2">
    <source>
        <dbReference type="EMBL" id="RPD61512.1"/>
    </source>
</evidence>
<keyword evidence="3" id="KW-1185">Reference proteome</keyword>
<evidence type="ECO:0000256" key="1">
    <source>
        <dbReference type="SAM" id="MobiDB-lite"/>
    </source>
</evidence>
<protein>
    <submittedName>
        <fullName evidence="2">Uncharacterized protein</fullName>
    </submittedName>
</protein>
<dbReference type="Proteomes" id="UP000313359">
    <property type="component" value="Unassembled WGS sequence"/>
</dbReference>
<dbReference type="AlphaFoldDB" id="A0A5C2SCK6"/>
<dbReference type="OrthoDB" id="2757857at2759"/>